<dbReference type="AlphaFoldDB" id="A0A385Q2L6"/>
<dbReference type="OrthoDB" id="1680906at2"/>
<reference evidence="1 2" key="1">
    <citation type="submission" date="2018-09" db="EMBL/GenBank/DDBJ databases">
        <title>Genome sequencing of Lachnoanaerobaculum umeaense DSM 23576.</title>
        <authorList>
            <person name="Kook J.-K."/>
            <person name="Park S.-N."/>
            <person name="Lim Y.K."/>
        </authorList>
    </citation>
    <scope>NUCLEOTIDE SEQUENCE [LARGE SCALE GENOMIC DNA]</scope>
    <source>
        <strain evidence="2">DSM 23576 \ CCUG 58757</strain>
    </source>
</reference>
<gene>
    <name evidence="1" type="ORF">D4A81_12310</name>
</gene>
<evidence type="ECO:0000313" key="2">
    <source>
        <dbReference type="Proteomes" id="UP000265562"/>
    </source>
</evidence>
<dbReference type="KEGG" id="lua:D4A81_12310"/>
<dbReference type="Pfam" id="PF09148">
    <property type="entry name" value="DUF1934"/>
    <property type="match status" value="1"/>
</dbReference>
<protein>
    <submittedName>
        <fullName evidence="1">DUF1934 domain-containing protein</fullName>
    </submittedName>
</protein>
<dbReference type="SUPFAM" id="SSF50814">
    <property type="entry name" value="Lipocalins"/>
    <property type="match status" value="1"/>
</dbReference>
<dbReference type="Gene3D" id="2.40.128.20">
    <property type="match status" value="1"/>
</dbReference>
<keyword evidence="2" id="KW-1185">Reference proteome</keyword>
<dbReference type="RefSeq" id="WP_111525721.1">
    <property type="nucleotide sequence ID" value="NZ_CP032364.1"/>
</dbReference>
<accession>A0A385Q2L6</accession>
<dbReference type="InterPro" id="IPR012674">
    <property type="entry name" value="Calycin"/>
</dbReference>
<organism evidence="1 2">
    <name type="scientific">Lachnoanaerobaculum umeaense</name>
    <dbReference type="NCBI Taxonomy" id="617123"/>
    <lineage>
        <taxon>Bacteria</taxon>
        <taxon>Bacillati</taxon>
        <taxon>Bacillota</taxon>
        <taxon>Clostridia</taxon>
        <taxon>Lachnospirales</taxon>
        <taxon>Lachnospiraceae</taxon>
        <taxon>Lachnoanaerobaculum</taxon>
    </lineage>
</organism>
<sequence>MKEFVDIEISGTHLRYDESDPIAVNISGNHYIDGDIHNITYVEEAQGFDEIILNTIIVQKNRVEIIKEGVVNSKMVFTNNSRFKVVYNTPFGRLDMETETKLLLIDMNEYEINVYVEYILYIEGDRASNSKMRIHIVEAVDKKGG</sequence>
<dbReference type="Proteomes" id="UP000265562">
    <property type="component" value="Chromosome"/>
</dbReference>
<dbReference type="EMBL" id="CP032364">
    <property type="protein sequence ID" value="AYB00642.1"/>
    <property type="molecule type" value="Genomic_DNA"/>
</dbReference>
<proteinExistence type="predicted"/>
<evidence type="ECO:0000313" key="1">
    <source>
        <dbReference type="EMBL" id="AYB00642.1"/>
    </source>
</evidence>
<name>A0A385Q2L6_9FIRM</name>
<dbReference type="InterPro" id="IPR015231">
    <property type="entry name" value="DUF1934"/>
</dbReference>